<keyword evidence="2" id="KW-1185">Reference proteome</keyword>
<name>A0A392UHP8_9FABA</name>
<reference evidence="1 2" key="1">
    <citation type="journal article" date="2018" name="Front. Plant Sci.">
        <title>Red Clover (Trifolium pratense) and Zigzag Clover (T. medium) - A Picture of Genomic Similarities and Differences.</title>
        <authorList>
            <person name="Dluhosova J."/>
            <person name="Istvanek J."/>
            <person name="Nedelnik J."/>
            <person name="Repkova J."/>
        </authorList>
    </citation>
    <scope>NUCLEOTIDE SEQUENCE [LARGE SCALE GENOMIC DNA]</scope>
    <source>
        <strain evidence="2">cv. 10/8</strain>
        <tissue evidence="1">Leaf</tissue>
    </source>
</reference>
<sequence>MPLSPFPHVVHDGGRRQLVFPANLTTSSDSDDSSGSSNDCVVISFLAFHVDPGVQSRVQGERMDA</sequence>
<feature type="non-terminal residue" evidence="1">
    <location>
        <position position="65"/>
    </location>
</feature>
<proteinExistence type="predicted"/>
<dbReference type="EMBL" id="LXQA010807726">
    <property type="protein sequence ID" value="MCI71970.1"/>
    <property type="molecule type" value="Genomic_DNA"/>
</dbReference>
<protein>
    <submittedName>
        <fullName evidence="1">Uncharacterized protein</fullName>
    </submittedName>
</protein>
<dbReference type="Proteomes" id="UP000265520">
    <property type="component" value="Unassembled WGS sequence"/>
</dbReference>
<comment type="caution">
    <text evidence="1">The sequence shown here is derived from an EMBL/GenBank/DDBJ whole genome shotgun (WGS) entry which is preliminary data.</text>
</comment>
<evidence type="ECO:0000313" key="1">
    <source>
        <dbReference type="EMBL" id="MCI71970.1"/>
    </source>
</evidence>
<accession>A0A392UHP8</accession>
<dbReference type="AlphaFoldDB" id="A0A392UHP8"/>
<organism evidence="1 2">
    <name type="scientific">Trifolium medium</name>
    <dbReference type="NCBI Taxonomy" id="97028"/>
    <lineage>
        <taxon>Eukaryota</taxon>
        <taxon>Viridiplantae</taxon>
        <taxon>Streptophyta</taxon>
        <taxon>Embryophyta</taxon>
        <taxon>Tracheophyta</taxon>
        <taxon>Spermatophyta</taxon>
        <taxon>Magnoliopsida</taxon>
        <taxon>eudicotyledons</taxon>
        <taxon>Gunneridae</taxon>
        <taxon>Pentapetalae</taxon>
        <taxon>rosids</taxon>
        <taxon>fabids</taxon>
        <taxon>Fabales</taxon>
        <taxon>Fabaceae</taxon>
        <taxon>Papilionoideae</taxon>
        <taxon>50 kb inversion clade</taxon>
        <taxon>NPAAA clade</taxon>
        <taxon>Hologalegina</taxon>
        <taxon>IRL clade</taxon>
        <taxon>Trifolieae</taxon>
        <taxon>Trifolium</taxon>
    </lineage>
</organism>
<evidence type="ECO:0000313" key="2">
    <source>
        <dbReference type="Proteomes" id="UP000265520"/>
    </source>
</evidence>